<protein>
    <submittedName>
        <fullName evidence="1">Uncharacterized protein</fullName>
    </submittedName>
</protein>
<evidence type="ECO:0000313" key="2">
    <source>
        <dbReference type="Proteomes" id="UP000028781"/>
    </source>
</evidence>
<dbReference type="STRING" id="1301915.JH146_0628"/>
<sequence length="107" mass="12684">MFNNLEIVSALGFFRSINFTNSYIGYENNTKYISFKDVFAFNIIQMKNKIVKHKDNQVDKLFERIRNFVNKRYKKIKIGIEINAKTSTYPTKITGDNERSKYPRSVQ</sequence>
<accession>A0A076LF62</accession>
<gene>
    <name evidence="1" type="ORF">JH146_0628</name>
</gene>
<name>A0A076LF62_9EURY</name>
<reference evidence="1 2" key="1">
    <citation type="journal article" date="2015" name="Int. J. Syst. Evol. Microbiol.">
        <title>M ethanocaldococcus bathoardescens sp. nov., a hyperthermophilic methanogen isolated from a volcanically active deep-sea hydrothermal vent.</title>
        <authorList>
            <person name="Stewart L.C."/>
            <person name="Jung J.H."/>
            <person name="Kim Y.T."/>
            <person name="Kwon S.W."/>
            <person name="Park C.S."/>
            <person name="Holden J.F."/>
        </authorList>
    </citation>
    <scope>NUCLEOTIDE SEQUENCE [LARGE SCALE GENOMIC DNA]</scope>
    <source>
        <strain evidence="1 2">JH146</strain>
    </source>
</reference>
<evidence type="ECO:0000313" key="1">
    <source>
        <dbReference type="EMBL" id="AIJ05477.1"/>
    </source>
</evidence>
<dbReference type="KEGG" id="mjh:JH146_0628"/>
<organism evidence="1 2">
    <name type="scientific">Methanocaldococcus bathoardescens</name>
    <dbReference type="NCBI Taxonomy" id="1301915"/>
    <lineage>
        <taxon>Archaea</taxon>
        <taxon>Methanobacteriati</taxon>
        <taxon>Methanobacteriota</taxon>
        <taxon>Methanomada group</taxon>
        <taxon>Methanococci</taxon>
        <taxon>Methanococcales</taxon>
        <taxon>Methanocaldococcaceae</taxon>
        <taxon>Methanocaldococcus</taxon>
    </lineage>
</organism>
<keyword evidence="2" id="KW-1185">Reference proteome</keyword>
<dbReference type="EMBL" id="CP009149">
    <property type="protein sequence ID" value="AIJ05477.1"/>
    <property type="molecule type" value="Genomic_DNA"/>
</dbReference>
<dbReference type="HOGENOM" id="CLU_2204116_0_0_2"/>
<dbReference type="AlphaFoldDB" id="A0A076LF62"/>
<dbReference type="Proteomes" id="UP000028781">
    <property type="component" value="Chromosome"/>
</dbReference>
<proteinExistence type="predicted"/>